<evidence type="ECO:0000256" key="7">
    <source>
        <dbReference type="ARBA" id="ARBA00047899"/>
    </source>
</evidence>
<evidence type="ECO:0000256" key="3">
    <source>
        <dbReference type="ARBA" id="ARBA00022679"/>
    </source>
</evidence>
<comment type="catalytic activity">
    <reaction evidence="8">
        <text>L-seryl-[protein] + ATP = O-phospho-L-seryl-[protein] + ADP + H(+)</text>
        <dbReference type="Rhea" id="RHEA:17989"/>
        <dbReference type="Rhea" id="RHEA-COMP:9863"/>
        <dbReference type="Rhea" id="RHEA-COMP:11604"/>
        <dbReference type="ChEBI" id="CHEBI:15378"/>
        <dbReference type="ChEBI" id="CHEBI:29999"/>
        <dbReference type="ChEBI" id="CHEBI:30616"/>
        <dbReference type="ChEBI" id="CHEBI:83421"/>
        <dbReference type="ChEBI" id="CHEBI:456216"/>
        <dbReference type="EC" id="2.7.11.1"/>
    </reaction>
</comment>
<dbReference type="SMART" id="SM00220">
    <property type="entry name" value="S_TKc"/>
    <property type="match status" value="1"/>
</dbReference>
<dbReference type="PANTHER" id="PTHR47634:SF9">
    <property type="entry name" value="PROTEIN KINASE DOMAIN-CONTAINING PROTEIN-RELATED"/>
    <property type="match status" value="1"/>
</dbReference>
<dbReference type="OrthoDB" id="5979581at2759"/>
<evidence type="ECO:0000256" key="2">
    <source>
        <dbReference type="ARBA" id="ARBA00022527"/>
    </source>
</evidence>
<dbReference type="InterPro" id="IPR011009">
    <property type="entry name" value="Kinase-like_dom_sf"/>
</dbReference>
<evidence type="ECO:0000256" key="6">
    <source>
        <dbReference type="ARBA" id="ARBA00022840"/>
    </source>
</evidence>
<dbReference type="OMA" id="MHELEFL"/>
<keyword evidence="5 10" id="KW-0418">Kinase</keyword>
<dbReference type="GO" id="GO:0000245">
    <property type="term" value="P:spliceosomal complex assembly"/>
    <property type="evidence" value="ECO:0007669"/>
    <property type="project" value="TreeGrafter"/>
</dbReference>
<keyword evidence="6" id="KW-0067">ATP-binding</keyword>
<proteinExistence type="predicted"/>
<dbReference type="GO" id="GO:0004674">
    <property type="term" value="F:protein serine/threonine kinase activity"/>
    <property type="evidence" value="ECO:0007669"/>
    <property type="project" value="UniProtKB-KW"/>
</dbReference>
<comment type="catalytic activity">
    <reaction evidence="7">
        <text>L-threonyl-[protein] + ATP = O-phospho-L-threonyl-[protein] + ADP + H(+)</text>
        <dbReference type="Rhea" id="RHEA:46608"/>
        <dbReference type="Rhea" id="RHEA-COMP:11060"/>
        <dbReference type="Rhea" id="RHEA-COMP:11605"/>
        <dbReference type="ChEBI" id="CHEBI:15378"/>
        <dbReference type="ChEBI" id="CHEBI:30013"/>
        <dbReference type="ChEBI" id="CHEBI:30616"/>
        <dbReference type="ChEBI" id="CHEBI:61977"/>
        <dbReference type="ChEBI" id="CHEBI:456216"/>
        <dbReference type="EC" id="2.7.11.1"/>
    </reaction>
</comment>
<dbReference type="InterPro" id="IPR000719">
    <property type="entry name" value="Prot_kinase_dom"/>
</dbReference>
<evidence type="ECO:0000256" key="1">
    <source>
        <dbReference type="ARBA" id="ARBA00012513"/>
    </source>
</evidence>
<evidence type="ECO:0000256" key="8">
    <source>
        <dbReference type="ARBA" id="ARBA00048679"/>
    </source>
</evidence>
<evidence type="ECO:0000256" key="5">
    <source>
        <dbReference type="ARBA" id="ARBA00022777"/>
    </source>
</evidence>
<evidence type="ECO:0000313" key="10">
    <source>
        <dbReference type="EMBL" id="OBZ69641.1"/>
    </source>
</evidence>
<evidence type="ECO:0000259" key="9">
    <source>
        <dbReference type="PROSITE" id="PS50011"/>
    </source>
</evidence>
<feature type="domain" description="Protein kinase" evidence="9">
    <location>
        <begin position="1"/>
        <end position="301"/>
    </location>
</feature>
<dbReference type="Pfam" id="PF00069">
    <property type="entry name" value="Pkinase"/>
    <property type="match status" value="2"/>
</dbReference>
<organism evidence="10 11">
    <name type="scientific">Grifola frondosa</name>
    <name type="common">Maitake</name>
    <name type="synonym">Polyporus frondosus</name>
    <dbReference type="NCBI Taxonomy" id="5627"/>
    <lineage>
        <taxon>Eukaryota</taxon>
        <taxon>Fungi</taxon>
        <taxon>Dikarya</taxon>
        <taxon>Basidiomycota</taxon>
        <taxon>Agaricomycotina</taxon>
        <taxon>Agaricomycetes</taxon>
        <taxon>Polyporales</taxon>
        <taxon>Grifolaceae</taxon>
        <taxon>Grifola</taxon>
    </lineage>
</organism>
<dbReference type="EMBL" id="LUGG01000015">
    <property type="protein sequence ID" value="OBZ69641.1"/>
    <property type="molecule type" value="Genomic_DNA"/>
</dbReference>
<protein>
    <recommendedName>
        <fullName evidence="1">non-specific serine/threonine protein kinase</fullName>
        <ecNumber evidence="1">2.7.11.1</ecNumber>
    </recommendedName>
</protein>
<dbReference type="PROSITE" id="PS00108">
    <property type="entry name" value="PROTEIN_KINASE_ST"/>
    <property type="match status" value="1"/>
</dbReference>
<dbReference type="InterPro" id="IPR051334">
    <property type="entry name" value="SRPK"/>
</dbReference>
<dbReference type="SUPFAM" id="SSF56112">
    <property type="entry name" value="Protein kinase-like (PK-like)"/>
    <property type="match status" value="1"/>
</dbReference>
<dbReference type="InterPro" id="IPR008271">
    <property type="entry name" value="Ser/Thr_kinase_AS"/>
</dbReference>
<sequence>MVDCIRSGKYLAAKILTLEGTQRHHSGEMHELEFLEAIRACEDINSLPVLRDHLELEGPCGSHLCFIMDLLSTDVSSFRRSFPTKALPPFFVKNIIALTLEGVEQLHDLNIVHTDIKPDNILFGGISDSQVDDILSTEAVVTDGSFELNGEHWPILKSQPIPHSFSPNTTAHDAELIIIVLTDLGQAQWAGKQPTVDDFSARSLRAPEVILRSEFGPKLDIWSIGCITFELLVGRWLFNPEDGGDAWRLEDDHLAKMIEITGETFSASTLERSPLRDKYFDKTGESLHLATFVIDQGNFYE</sequence>
<accession>A0A1C7LY70</accession>
<dbReference type="GO" id="GO:0050684">
    <property type="term" value="P:regulation of mRNA processing"/>
    <property type="evidence" value="ECO:0007669"/>
    <property type="project" value="TreeGrafter"/>
</dbReference>
<evidence type="ECO:0000256" key="4">
    <source>
        <dbReference type="ARBA" id="ARBA00022741"/>
    </source>
</evidence>
<evidence type="ECO:0000313" key="11">
    <source>
        <dbReference type="Proteomes" id="UP000092993"/>
    </source>
</evidence>
<keyword evidence="2" id="KW-0723">Serine/threonine-protein kinase</keyword>
<name>A0A1C7LY70_GRIFR</name>
<dbReference type="Proteomes" id="UP000092993">
    <property type="component" value="Unassembled WGS sequence"/>
</dbReference>
<dbReference type="EC" id="2.7.11.1" evidence="1"/>
<dbReference type="Gene3D" id="1.10.510.10">
    <property type="entry name" value="Transferase(Phosphotransferase) domain 1"/>
    <property type="match status" value="1"/>
</dbReference>
<dbReference type="PANTHER" id="PTHR47634">
    <property type="entry name" value="PROTEIN KINASE DOMAIN-CONTAINING PROTEIN-RELATED"/>
    <property type="match status" value="1"/>
</dbReference>
<dbReference type="STRING" id="5627.A0A1C7LY70"/>
<dbReference type="PROSITE" id="PS50011">
    <property type="entry name" value="PROTEIN_KINASE_DOM"/>
    <property type="match status" value="1"/>
</dbReference>
<keyword evidence="11" id="KW-1185">Reference proteome</keyword>
<gene>
    <name evidence="10" type="primary">SRPK_13</name>
    <name evidence="10" type="ORF">A0H81_10127</name>
</gene>
<keyword evidence="4" id="KW-0547">Nucleotide-binding</keyword>
<dbReference type="GO" id="GO:0005524">
    <property type="term" value="F:ATP binding"/>
    <property type="evidence" value="ECO:0007669"/>
    <property type="project" value="UniProtKB-KW"/>
</dbReference>
<keyword evidence="3" id="KW-0808">Transferase</keyword>
<reference evidence="10 11" key="1">
    <citation type="submission" date="2016-03" db="EMBL/GenBank/DDBJ databases">
        <title>Whole genome sequencing of Grifola frondosa 9006-11.</title>
        <authorList>
            <person name="Min B."/>
            <person name="Park H."/>
            <person name="Kim J.-G."/>
            <person name="Cho H."/>
            <person name="Oh Y.-L."/>
            <person name="Kong W.-S."/>
            <person name="Choi I.-G."/>
        </authorList>
    </citation>
    <scope>NUCLEOTIDE SEQUENCE [LARGE SCALE GENOMIC DNA]</scope>
    <source>
        <strain evidence="10 11">9006-11</strain>
    </source>
</reference>
<dbReference type="AlphaFoldDB" id="A0A1C7LY70"/>
<dbReference type="Gene3D" id="3.30.200.20">
    <property type="entry name" value="Phosphorylase Kinase, domain 1"/>
    <property type="match status" value="1"/>
</dbReference>
<comment type="caution">
    <text evidence="10">The sequence shown here is derived from an EMBL/GenBank/DDBJ whole genome shotgun (WGS) entry which is preliminary data.</text>
</comment>